<dbReference type="OrthoDB" id="9772751at2"/>
<keyword evidence="2" id="KW-0808">Transferase</keyword>
<evidence type="ECO:0000259" key="1">
    <source>
        <dbReference type="Pfam" id="PF08241"/>
    </source>
</evidence>
<proteinExistence type="predicted"/>
<protein>
    <submittedName>
        <fullName evidence="2">Class I SAM-dependent methyltransferase</fullName>
    </submittedName>
</protein>
<feature type="domain" description="Methyltransferase type 11" evidence="1">
    <location>
        <begin position="42"/>
        <end position="124"/>
    </location>
</feature>
<evidence type="ECO:0000313" key="3">
    <source>
        <dbReference type="Proteomes" id="UP000266177"/>
    </source>
</evidence>
<reference evidence="2 3" key="1">
    <citation type="submission" date="2018-09" db="EMBL/GenBank/DDBJ databases">
        <title>Paenibacillus SK2017-BO5.</title>
        <authorList>
            <person name="Piskunova J.V."/>
            <person name="Dubiley S.A."/>
            <person name="Severinov K.V."/>
        </authorList>
    </citation>
    <scope>NUCLEOTIDE SEQUENCE [LARGE SCALE GENOMIC DNA]</scope>
    <source>
        <strain evidence="2 3">BO5</strain>
    </source>
</reference>
<dbReference type="PANTHER" id="PTHR43591:SF24">
    <property type="entry name" value="2-METHOXY-6-POLYPRENYL-1,4-BENZOQUINOL METHYLASE, MITOCHONDRIAL"/>
    <property type="match status" value="1"/>
</dbReference>
<dbReference type="InterPro" id="IPR013216">
    <property type="entry name" value="Methyltransf_11"/>
</dbReference>
<comment type="caution">
    <text evidence="2">The sequence shown here is derived from an EMBL/GenBank/DDBJ whole genome shotgun (WGS) entry which is preliminary data.</text>
</comment>
<dbReference type="EMBL" id="QYZD01000004">
    <property type="protein sequence ID" value="RJG25177.1"/>
    <property type="molecule type" value="Genomic_DNA"/>
</dbReference>
<evidence type="ECO:0000313" key="2">
    <source>
        <dbReference type="EMBL" id="RJG25177.1"/>
    </source>
</evidence>
<dbReference type="Gene3D" id="3.40.50.150">
    <property type="entry name" value="Vaccinia Virus protein VP39"/>
    <property type="match status" value="1"/>
</dbReference>
<dbReference type="Pfam" id="PF08241">
    <property type="entry name" value="Methyltransf_11"/>
    <property type="match status" value="1"/>
</dbReference>
<sequence length="255" mass="29027">MEIGNPAFNYDKHGQKYSGYRRTEPRIAKYVNEALESAKTVLNVGAGAGSYEPEDRYVVAVEPSSVMRSQRQAHHRVPALIGMADALPFDDHAFDAAMAMLTVHHWPDKRKGLQELRRVAREQVIILTFDPDALDGFWNSRYFPELIEVEKLRFPKIEFIVTSLGGNCRVQPIPVPFDCVDGFQEAFYGRPEAFLEKEMRLFSQSAWGFLPEGAEDKLVKSLSHELASGEWDRKYGHYRTEPYFTGALRLIVATP</sequence>
<dbReference type="PANTHER" id="PTHR43591">
    <property type="entry name" value="METHYLTRANSFERASE"/>
    <property type="match status" value="1"/>
</dbReference>
<name>A0A3A3GK01_PANTH</name>
<dbReference type="GO" id="GO:0032259">
    <property type="term" value="P:methylation"/>
    <property type="evidence" value="ECO:0007669"/>
    <property type="project" value="UniProtKB-KW"/>
</dbReference>
<dbReference type="GO" id="GO:0008757">
    <property type="term" value="F:S-adenosylmethionine-dependent methyltransferase activity"/>
    <property type="evidence" value="ECO:0007669"/>
    <property type="project" value="InterPro"/>
</dbReference>
<dbReference type="InterPro" id="IPR029063">
    <property type="entry name" value="SAM-dependent_MTases_sf"/>
</dbReference>
<accession>A0A3A3GK01</accession>
<dbReference type="AlphaFoldDB" id="A0A3A3GK01"/>
<dbReference type="RefSeq" id="WP_119792111.1">
    <property type="nucleotide sequence ID" value="NZ_QYZD01000004.1"/>
</dbReference>
<organism evidence="2 3">
    <name type="scientific">Paenibacillus thiaminolyticus</name>
    <name type="common">Bacillus thiaminolyticus</name>
    <dbReference type="NCBI Taxonomy" id="49283"/>
    <lineage>
        <taxon>Bacteria</taxon>
        <taxon>Bacillati</taxon>
        <taxon>Bacillota</taxon>
        <taxon>Bacilli</taxon>
        <taxon>Bacillales</taxon>
        <taxon>Paenibacillaceae</taxon>
        <taxon>Paenibacillus</taxon>
    </lineage>
</organism>
<dbReference type="SUPFAM" id="SSF53335">
    <property type="entry name" value="S-adenosyl-L-methionine-dependent methyltransferases"/>
    <property type="match status" value="1"/>
</dbReference>
<dbReference type="Proteomes" id="UP000266177">
    <property type="component" value="Unassembled WGS sequence"/>
</dbReference>
<keyword evidence="2" id="KW-0489">Methyltransferase</keyword>
<gene>
    <name evidence="2" type="ORF">DQX05_06855</name>
</gene>